<evidence type="ECO:0000313" key="6">
    <source>
        <dbReference type="Proteomes" id="UP001321486"/>
    </source>
</evidence>
<dbReference type="PANTHER" id="PTHR46796:SF12">
    <property type="entry name" value="HTH-TYPE DNA-BINDING TRANSCRIPTIONAL ACTIVATOR EUTR"/>
    <property type="match status" value="1"/>
</dbReference>
<keyword evidence="1" id="KW-0805">Transcription regulation</keyword>
<dbReference type="SUPFAM" id="SSF46689">
    <property type="entry name" value="Homeodomain-like"/>
    <property type="match status" value="1"/>
</dbReference>
<protein>
    <recommendedName>
        <fullName evidence="4">HTH araC/xylS-type domain-containing protein</fullName>
    </recommendedName>
</protein>
<dbReference type="InterPro" id="IPR009057">
    <property type="entry name" value="Homeodomain-like_sf"/>
</dbReference>
<sequence>MDEAIELYTTGYNGAGLHLTKTESSFSYRYTAKGDQDVTLRTSQLNASIRGTVQPEGEYVVAWLTSGRGVMDIGRDELSVGVGQPSMFPTGRRYAFRFDDATQNLVQFSGPYLERLAAERIGAETARLHFNHAELPDPTALRRWRDTIAGVAGSILGNTTGSLLRAEANALAANALLDTFSFDGPRRGVLLLPPSSGRLATAIDYIHANPEQPLTTTGIAEVAGLSLRGLQHAFSRQLGMTPTEYLRGVRLDQVRDELLEAAPTETTVAAVARRWGFSHSGRFSSAYVARFAEYPAETLRR</sequence>
<keyword evidence="6" id="KW-1185">Reference proteome</keyword>
<evidence type="ECO:0000259" key="4">
    <source>
        <dbReference type="PROSITE" id="PS01124"/>
    </source>
</evidence>
<name>A0ABN6Y7S3_9MICO</name>
<gene>
    <name evidence="5" type="ORF">GCM10025867_44430</name>
</gene>
<accession>A0ABN6Y7S3</accession>
<organism evidence="5 6">
    <name type="scientific">Frondihabitans sucicola</name>
    <dbReference type="NCBI Taxonomy" id="1268041"/>
    <lineage>
        <taxon>Bacteria</taxon>
        <taxon>Bacillati</taxon>
        <taxon>Actinomycetota</taxon>
        <taxon>Actinomycetes</taxon>
        <taxon>Micrococcales</taxon>
        <taxon>Microbacteriaceae</taxon>
        <taxon>Frondihabitans</taxon>
    </lineage>
</organism>
<dbReference type="EMBL" id="AP027732">
    <property type="protein sequence ID" value="BDZ52202.1"/>
    <property type="molecule type" value="Genomic_DNA"/>
</dbReference>
<keyword evidence="3" id="KW-0804">Transcription</keyword>
<feature type="domain" description="HTH araC/xylS-type" evidence="4">
    <location>
        <begin position="200"/>
        <end position="301"/>
    </location>
</feature>
<dbReference type="RefSeq" id="WP_286344825.1">
    <property type="nucleotide sequence ID" value="NZ_AP027732.1"/>
</dbReference>
<evidence type="ECO:0000256" key="1">
    <source>
        <dbReference type="ARBA" id="ARBA00023015"/>
    </source>
</evidence>
<proteinExistence type="predicted"/>
<evidence type="ECO:0000313" key="5">
    <source>
        <dbReference type="EMBL" id="BDZ52202.1"/>
    </source>
</evidence>
<dbReference type="PROSITE" id="PS01124">
    <property type="entry name" value="HTH_ARAC_FAMILY_2"/>
    <property type="match status" value="1"/>
</dbReference>
<evidence type="ECO:0000256" key="3">
    <source>
        <dbReference type="ARBA" id="ARBA00023163"/>
    </source>
</evidence>
<dbReference type="InterPro" id="IPR050204">
    <property type="entry name" value="AraC_XylS_family_regulators"/>
</dbReference>
<dbReference type="Pfam" id="PF12833">
    <property type="entry name" value="HTH_18"/>
    <property type="match status" value="1"/>
</dbReference>
<dbReference type="PANTHER" id="PTHR46796">
    <property type="entry name" value="HTH-TYPE TRANSCRIPTIONAL ACTIVATOR RHAS-RELATED"/>
    <property type="match status" value="1"/>
</dbReference>
<dbReference type="InterPro" id="IPR018060">
    <property type="entry name" value="HTH_AraC"/>
</dbReference>
<dbReference type="Proteomes" id="UP001321486">
    <property type="component" value="Chromosome"/>
</dbReference>
<evidence type="ECO:0000256" key="2">
    <source>
        <dbReference type="ARBA" id="ARBA00023125"/>
    </source>
</evidence>
<keyword evidence="2" id="KW-0238">DNA-binding</keyword>
<dbReference type="Gene3D" id="1.10.10.60">
    <property type="entry name" value="Homeodomain-like"/>
    <property type="match status" value="1"/>
</dbReference>
<dbReference type="InterPro" id="IPR035418">
    <property type="entry name" value="AraC-bd_2"/>
</dbReference>
<dbReference type="Pfam" id="PF14525">
    <property type="entry name" value="AraC_binding_2"/>
    <property type="match status" value="1"/>
</dbReference>
<reference evidence="6" key="1">
    <citation type="journal article" date="2019" name="Int. J. Syst. Evol. Microbiol.">
        <title>The Global Catalogue of Microorganisms (GCM) 10K type strain sequencing project: providing services to taxonomists for standard genome sequencing and annotation.</title>
        <authorList>
            <consortium name="The Broad Institute Genomics Platform"/>
            <consortium name="The Broad Institute Genome Sequencing Center for Infectious Disease"/>
            <person name="Wu L."/>
            <person name="Ma J."/>
        </authorList>
    </citation>
    <scope>NUCLEOTIDE SEQUENCE [LARGE SCALE GENOMIC DNA]</scope>
    <source>
        <strain evidence="6">NBRC 108728</strain>
    </source>
</reference>
<dbReference type="SMART" id="SM00342">
    <property type="entry name" value="HTH_ARAC"/>
    <property type="match status" value="1"/>
</dbReference>